<evidence type="ECO:0000259" key="2">
    <source>
        <dbReference type="Pfam" id="PF11881"/>
    </source>
</evidence>
<sequence>MSPCPTSPCPVSPGAPLLLPLPDTASGLEWSSLVSAAKAYEVQRAVSLFSLSDPPAPPPDRTTPPRGGTPGSPCAPLDLPGKVSQLEAMLRQLHSDLQKCPH</sequence>
<reference evidence="3 4" key="1">
    <citation type="submission" date="2016-02" db="EMBL/GenBank/DDBJ databases">
        <title>Band-tailed pigeon sequencing and assembly.</title>
        <authorList>
            <person name="Soares A.E."/>
            <person name="Novak B.J."/>
            <person name="Rice E.S."/>
            <person name="O'Connell B."/>
            <person name="Chang D."/>
            <person name="Weber S."/>
            <person name="Shapiro B."/>
        </authorList>
    </citation>
    <scope>NUCLEOTIDE SEQUENCE [LARGE SCALE GENOMIC DNA]</scope>
    <source>
        <strain evidence="3">BTP2013</strain>
        <tissue evidence="3">Blood</tissue>
    </source>
</reference>
<dbReference type="STRING" id="372326.A0A1V4KTN0"/>
<dbReference type="OrthoDB" id="9335786at2759"/>
<evidence type="ECO:0000313" key="4">
    <source>
        <dbReference type="Proteomes" id="UP000190648"/>
    </source>
</evidence>
<dbReference type="Proteomes" id="UP000190648">
    <property type="component" value="Unassembled WGS sequence"/>
</dbReference>
<keyword evidence="4" id="KW-1185">Reference proteome</keyword>
<dbReference type="InterPro" id="IPR021818">
    <property type="entry name" value="SIPA1L_C"/>
</dbReference>
<feature type="region of interest" description="Disordered" evidence="1">
    <location>
        <begin position="50"/>
        <end position="80"/>
    </location>
</feature>
<dbReference type="EMBL" id="LSYS01001674">
    <property type="protein sequence ID" value="OPJ87823.1"/>
    <property type="molecule type" value="Genomic_DNA"/>
</dbReference>
<comment type="caution">
    <text evidence="3">The sequence shown here is derived from an EMBL/GenBank/DDBJ whole genome shotgun (WGS) entry which is preliminary data.</text>
</comment>
<organism evidence="3 4">
    <name type="scientific">Patagioenas fasciata monilis</name>
    <dbReference type="NCBI Taxonomy" id="372326"/>
    <lineage>
        <taxon>Eukaryota</taxon>
        <taxon>Metazoa</taxon>
        <taxon>Chordata</taxon>
        <taxon>Craniata</taxon>
        <taxon>Vertebrata</taxon>
        <taxon>Euteleostomi</taxon>
        <taxon>Archelosauria</taxon>
        <taxon>Archosauria</taxon>
        <taxon>Dinosauria</taxon>
        <taxon>Saurischia</taxon>
        <taxon>Theropoda</taxon>
        <taxon>Coelurosauria</taxon>
        <taxon>Aves</taxon>
        <taxon>Neognathae</taxon>
        <taxon>Neoaves</taxon>
        <taxon>Columbimorphae</taxon>
        <taxon>Columbiformes</taxon>
        <taxon>Columbidae</taxon>
        <taxon>Patagioenas</taxon>
    </lineage>
</organism>
<dbReference type="AlphaFoldDB" id="A0A1V4KTN0"/>
<protein>
    <recommendedName>
        <fullName evidence="2">Signal-induced proliferation-associated 1-like protein C-terminal domain-containing protein</fullName>
    </recommendedName>
</protein>
<accession>A0A1V4KTN0</accession>
<name>A0A1V4KTN0_PATFA</name>
<evidence type="ECO:0000313" key="3">
    <source>
        <dbReference type="EMBL" id="OPJ87823.1"/>
    </source>
</evidence>
<proteinExistence type="predicted"/>
<dbReference type="Pfam" id="PF11881">
    <property type="entry name" value="SPAR_C"/>
    <property type="match status" value="1"/>
</dbReference>
<gene>
    <name evidence="3" type="ORF">AV530_014148</name>
</gene>
<feature type="domain" description="Signal-induced proliferation-associated 1-like protein C-terminal" evidence="2">
    <location>
        <begin position="16"/>
        <end position="91"/>
    </location>
</feature>
<evidence type="ECO:0000256" key="1">
    <source>
        <dbReference type="SAM" id="MobiDB-lite"/>
    </source>
</evidence>